<dbReference type="SUPFAM" id="SSF51735">
    <property type="entry name" value="NAD(P)-binding Rossmann-fold domains"/>
    <property type="match status" value="1"/>
</dbReference>
<dbReference type="CDD" id="cd12173">
    <property type="entry name" value="PGDH_4"/>
    <property type="match status" value="1"/>
</dbReference>
<evidence type="ECO:0000313" key="7">
    <source>
        <dbReference type="EMBL" id="MBA5776282.1"/>
    </source>
</evidence>
<dbReference type="PROSITE" id="PS00671">
    <property type="entry name" value="D_2_HYDROXYACID_DH_3"/>
    <property type="match status" value="1"/>
</dbReference>
<name>A0A839ABF4_9HYPH</name>
<evidence type="ECO:0000259" key="5">
    <source>
        <dbReference type="Pfam" id="PF00389"/>
    </source>
</evidence>
<keyword evidence="2 4" id="KW-0560">Oxidoreductase</keyword>
<organism evidence="7 8">
    <name type="scientific">Stappia albiluteola</name>
    <dbReference type="NCBI Taxonomy" id="2758565"/>
    <lineage>
        <taxon>Bacteria</taxon>
        <taxon>Pseudomonadati</taxon>
        <taxon>Pseudomonadota</taxon>
        <taxon>Alphaproteobacteria</taxon>
        <taxon>Hyphomicrobiales</taxon>
        <taxon>Stappiaceae</taxon>
        <taxon>Stappia</taxon>
    </lineage>
</organism>
<comment type="caution">
    <text evidence="7">The sequence shown here is derived from an EMBL/GenBank/DDBJ whole genome shotgun (WGS) entry which is preliminary data.</text>
</comment>
<dbReference type="Pfam" id="PF02826">
    <property type="entry name" value="2-Hacid_dh_C"/>
    <property type="match status" value="1"/>
</dbReference>
<evidence type="ECO:0000259" key="6">
    <source>
        <dbReference type="Pfam" id="PF02826"/>
    </source>
</evidence>
<dbReference type="AlphaFoldDB" id="A0A839ABF4"/>
<evidence type="ECO:0000256" key="4">
    <source>
        <dbReference type="RuleBase" id="RU003719"/>
    </source>
</evidence>
<dbReference type="PANTHER" id="PTHR42789:SF1">
    <property type="entry name" value="D-ISOMER SPECIFIC 2-HYDROXYACID DEHYDROGENASE FAMILY PROTEIN (AFU_ORTHOLOGUE AFUA_6G10090)"/>
    <property type="match status" value="1"/>
</dbReference>
<proteinExistence type="inferred from homology"/>
<dbReference type="GO" id="GO:0016616">
    <property type="term" value="F:oxidoreductase activity, acting on the CH-OH group of donors, NAD or NADP as acceptor"/>
    <property type="evidence" value="ECO:0007669"/>
    <property type="project" value="InterPro"/>
</dbReference>
<feature type="domain" description="D-isomer specific 2-hydroxyacid dehydrogenase NAD-binding" evidence="6">
    <location>
        <begin position="107"/>
        <end position="284"/>
    </location>
</feature>
<dbReference type="InterPro" id="IPR006139">
    <property type="entry name" value="D-isomer_2_OHA_DH_cat_dom"/>
</dbReference>
<keyword evidence="8" id="KW-1185">Reference proteome</keyword>
<dbReference type="Gene3D" id="3.40.50.720">
    <property type="entry name" value="NAD(P)-binding Rossmann-like Domain"/>
    <property type="match status" value="2"/>
</dbReference>
<dbReference type="EMBL" id="JACFXV010000039">
    <property type="protein sequence ID" value="MBA5776282.1"/>
    <property type="molecule type" value="Genomic_DNA"/>
</dbReference>
<dbReference type="RefSeq" id="WP_182162554.1">
    <property type="nucleotide sequence ID" value="NZ_JACFXV010000039.1"/>
</dbReference>
<dbReference type="PANTHER" id="PTHR42789">
    <property type="entry name" value="D-ISOMER SPECIFIC 2-HYDROXYACID DEHYDROGENASE FAMILY PROTEIN (AFU_ORTHOLOGUE AFUA_6G10090)"/>
    <property type="match status" value="1"/>
</dbReference>
<gene>
    <name evidence="7" type="ORF">H2509_03990</name>
</gene>
<reference evidence="7 8" key="1">
    <citation type="submission" date="2020-07" db="EMBL/GenBank/DDBJ databases">
        <title>Stappia sp., F7233, whole genome shotgun sequencing project.</title>
        <authorList>
            <person name="Jiang S."/>
            <person name="Liu Z.W."/>
            <person name="Du Z.J."/>
        </authorList>
    </citation>
    <scope>NUCLEOTIDE SEQUENCE [LARGE SCALE GENOMIC DNA]</scope>
    <source>
        <strain evidence="7 8">F7233</strain>
    </source>
</reference>
<accession>A0A839ABF4</accession>
<dbReference type="InterPro" id="IPR050857">
    <property type="entry name" value="D-2-hydroxyacid_DH"/>
</dbReference>
<dbReference type="InterPro" id="IPR006140">
    <property type="entry name" value="D-isomer_DH_NAD-bd"/>
</dbReference>
<dbReference type="SUPFAM" id="SSF52283">
    <property type="entry name" value="Formate/glycerate dehydrogenase catalytic domain-like"/>
    <property type="match status" value="1"/>
</dbReference>
<evidence type="ECO:0000313" key="8">
    <source>
        <dbReference type="Proteomes" id="UP000541109"/>
    </source>
</evidence>
<dbReference type="InterPro" id="IPR029753">
    <property type="entry name" value="D-isomer_DH_CS"/>
</dbReference>
<dbReference type="Proteomes" id="UP000541109">
    <property type="component" value="Unassembled WGS sequence"/>
</dbReference>
<dbReference type="FunFam" id="3.40.50.720:FF:000203">
    <property type="entry name" value="D-3-phosphoglycerate dehydrogenase (SerA)"/>
    <property type="match status" value="1"/>
</dbReference>
<sequence length="310" mass="32854">MADIIITEFMDEAAVERLSARHATVYDPALVDQPDRLAELVEQARVLIVRNRTQVRGALLEAGKKLECVGRLGVGLDNIDLAACKARGIEVFPATGANDLSVAEYVMTMALMLLRGAYGASAAVAGGQWPRQKLIGREVSGRVMGLVGYGAIAREVARRAAAFGMQVVAFDPYLPADDPRWAGAELVTLTELLQRADVVSLHVPLTETTRHMIGTAEIASMKEGAILVNAARGGVVDEAALAEALRAGRLGGAALDVFETEPLDAESGARFAGLDNLVLTPHIAGVTEESNIRVSDLIADTVLKFLDGKS</sequence>
<dbReference type="PROSITE" id="PS00670">
    <property type="entry name" value="D_2_HYDROXYACID_DH_2"/>
    <property type="match status" value="1"/>
</dbReference>
<feature type="domain" description="D-isomer specific 2-hydroxyacid dehydrogenase catalytic" evidence="5">
    <location>
        <begin position="5"/>
        <end position="309"/>
    </location>
</feature>
<dbReference type="GO" id="GO:0051287">
    <property type="term" value="F:NAD binding"/>
    <property type="evidence" value="ECO:0007669"/>
    <property type="project" value="InterPro"/>
</dbReference>
<dbReference type="InterPro" id="IPR036291">
    <property type="entry name" value="NAD(P)-bd_dom_sf"/>
</dbReference>
<evidence type="ECO:0000256" key="2">
    <source>
        <dbReference type="ARBA" id="ARBA00023002"/>
    </source>
</evidence>
<protein>
    <submittedName>
        <fullName evidence="7">Hydroxyacid dehydrogenase</fullName>
    </submittedName>
</protein>
<comment type="similarity">
    <text evidence="1 4">Belongs to the D-isomer specific 2-hydroxyacid dehydrogenase family.</text>
</comment>
<keyword evidence="3" id="KW-0520">NAD</keyword>
<dbReference type="Pfam" id="PF00389">
    <property type="entry name" value="2-Hacid_dh"/>
    <property type="match status" value="1"/>
</dbReference>
<evidence type="ECO:0000256" key="1">
    <source>
        <dbReference type="ARBA" id="ARBA00005854"/>
    </source>
</evidence>
<evidence type="ECO:0000256" key="3">
    <source>
        <dbReference type="ARBA" id="ARBA00023027"/>
    </source>
</evidence>